<evidence type="ECO:0000313" key="5">
    <source>
        <dbReference type="Proteomes" id="UP001627154"/>
    </source>
</evidence>
<gene>
    <name evidence="4" type="ORF">TKK_020386</name>
</gene>
<evidence type="ECO:0000256" key="3">
    <source>
        <dbReference type="PROSITE-ProRule" id="PRU00023"/>
    </source>
</evidence>
<protein>
    <recommendedName>
        <fullName evidence="6">PRANC domain-containing protein</fullName>
    </recommendedName>
</protein>
<accession>A0ABD2VT54</accession>
<dbReference type="Pfam" id="PF00023">
    <property type="entry name" value="Ank"/>
    <property type="match status" value="1"/>
</dbReference>
<dbReference type="PANTHER" id="PTHR24180:SF45">
    <property type="entry name" value="POLY [ADP-RIBOSE] POLYMERASE TANKYRASE"/>
    <property type="match status" value="1"/>
</dbReference>
<dbReference type="InterPro" id="IPR036770">
    <property type="entry name" value="Ankyrin_rpt-contain_sf"/>
</dbReference>
<dbReference type="InterPro" id="IPR002110">
    <property type="entry name" value="Ankyrin_rpt"/>
</dbReference>
<proteinExistence type="predicted"/>
<organism evidence="4 5">
    <name type="scientific">Trichogramma kaykai</name>
    <dbReference type="NCBI Taxonomy" id="54128"/>
    <lineage>
        <taxon>Eukaryota</taxon>
        <taxon>Metazoa</taxon>
        <taxon>Ecdysozoa</taxon>
        <taxon>Arthropoda</taxon>
        <taxon>Hexapoda</taxon>
        <taxon>Insecta</taxon>
        <taxon>Pterygota</taxon>
        <taxon>Neoptera</taxon>
        <taxon>Endopterygota</taxon>
        <taxon>Hymenoptera</taxon>
        <taxon>Apocrita</taxon>
        <taxon>Proctotrupomorpha</taxon>
        <taxon>Chalcidoidea</taxon>
        <taxon>Trichogrammatidae</taxon>
        <taxon>Trichogramma</taxon>
    </lineage>
</organism>
<dbReference type="Gene3D" id="1.25.40.20">
    <property type="entry name" value="Ankyrin repeat-containing domain"/>
    <property type="match status" value="1"/>
</dbReference>
<dbReference type="PROSITE" id="PS50088">
    <property type="entry name" value="ANK_REPEAT"/>
    <property type="match status" value="2"/>
</dbReference>
<dbReference type="Proteomes" id="UP001627154">
    <property type="component" value="Unassembled WGS sequence"/>
</dbReference>
<dbReference type="Pfam" id="PF12796">
    <property type="entry name" value="Ank_2"/>
    <property type="match status" value="1"/>
</dbReference>
<dbReference type="InterPro" id="IPR051637">
    <property type="entry name" value="Ank_repeat_dom-contain_49"/>
</dbReference>
<comment type="caution">
    <text evidence="4">The sequence shown here is derived from an EMBL/GenBank/DDBJ whole genome shotgun (WGS) entry which is preliminary data.</text>
</comment>
<feature type="repeat" description="ANK" evidence="3">
    <location>
        <begin position="176"/>
        <end position="208"/>
    </location>
</feature>
<sequence length="471" mass="54613">MDRLHQGTLEKLKSLRERVNWEIEEERHQLLLRFEILIRCWKGKLPDLLDIFRNEEIDWLLTEEVKTRDDPDLDCSRFSLIEFFIGARFKDELAVNDTNGDSGSSLRRTTALHYAARHDYRFIVPALFKIYDRYDVNYTDESGLTHFHAACMSGCYDVVEKFLEFGQEANCLWRETGNTPLHLALIHRCKGVARLLLENGADPNSANKAGLTALHIICKAEGNDDLAEMLFKICDGKNQPVQVDALDTSGRTPLQWAVANLLPDMVDMLLDRGADLSSFLFPTRDHFGERFKTSCNRSKLRLASDAFIVVERLKKEGYEFDQYDALTIMQFFARHGLFQKSANFDKYWYNNVEFTSAALDIMIGRDDSSLSLYDFVRLRPEEAARKFTYSDYFKFVRAGDYEFIPERINEACVVHLCEMMAKGFFRRWTLEPFLELIGYKLPILCCEIIIKQLTNEDLWSICSAVTFQDVV</sequence>
<evidence type="ECO:0000313" key="4">
    <source>
        <dbReference type="EMBL" id="KAL3383718.1"/>
    </source>
</evidence>
<dbReference type="EMBL" id="JBJJXI010000182">
    <property type="protein sequence ID" value="KAL3383718.1"/>
    <property type="molecule type" value="Genomic_DNA"/>
</dbReference>
<dbReference type="AlphaFoldDB" id="A0ABD2VT54"/>
<keyword evidence="1" id="KW-0677">Repeat</keyword>
<evidence type="ECO:0008006" key="6">
    <source>
        <dbReference type="Google" id="ProtNLM"/>
    </source>
</evidence>
<dbReference type="SMART" id="SM00248">
    <property type="entry name" value="ANK"/>
    <property type="match status" value="5"/>
</dbReference>
<dbReference type="SUPFAM" id="SSF48403">
    <property type="entry name" value="Ankyrin repeat"/>
    <property type="match status" value="1"/>
</dbReference>
<name>A0ABD2VT54_9HYME</name>
<keyword evidence="2 3" id="KW-0040">ANK repeat</keyword>
<feature type="repeat" description="ANK" evidence="3">
    <location>
        <begin position="249"/>
        <end position="277"/>
    </location>
</feature>
<keyword evidence="5" id="KW-1185">Reference proteome</keyword>
<dbReference type="PROSITE" id="PS50297">
    <property type="entry name" value="ANK_REP_REGION"/>
    <property type="match status" value="2"/>
</dbReference>
<reference evidence="4 5" key="1">
    <citation type="journal article" date="2024" name="bioRxiv">
        <title>A reference genome for Trichogramma kaykai: A tiny desert-dwelling parasitoid wasp with competing sex-ratio distorters.</title>
        <authorList>
            <person name="Culotta J."/>
            <person name="Lindsey A.R."/>
        </authorList>
    </citation>
    <scope>NUCLEOTIDE SEQUENCE [LARGE SCALE GENOMIC DNA]</scope>
    <source>
        <strain evidence="4 5">KSX58</strain>
    </source>
</reference>
<evidence type="ECO:0000256" key="2">
    <source>
        <dbReference type="ARBA" id="ARBA00023043"/>
    </source>
</evidence>
<dbReference type="PANTHER" id="PTHR24180">
    <property type="entry name" value="CYCLIN-DEPENDENT KINASE INHIBITOR 2C-RELATED"/>
    <property type="match status" value="1"/>
</dbReference>
<evidence type="ECO:0000256" key="1">
    <source>
        <dbReference type="ARBA" id="ARBA00022737"/>
    </source>
</evidence>